<dbReference type="RefSeq" id="WP_342610478.1">
    <property type="nucleotide sequence ID" value="NZ_CP128355.1"/>
</dbReference>
<proteinExistence type="predicted"/>
<dbReference type="PANTHER" id="PTHR10953">
    <property type="entry name" value="UBIQUITIN-ACTIVATING ENZYME E1"/>
    <property type="match status" value="1"/>
</dbReference>
<dbReference type="Proteomes" id="UP001436297">
    <property type="component" value="Chromosome"/>
</dbReference>
<protein>
    <submittedName>
        <fullName evidence="2">ThiF family adenylyltransferase</fullName>
    </submittedName>
</protein>
<dbReference type="InterPro" id="IPR045886">
    <property type="entry name" value="ThiF/MoeB/HesA"/>
</dbReference>
<dbReference type="InterPro" id="IPR000594">
    <property type="entry name" value="ThiF_NAD_FAD-bd"/>
</dbReference>
<dbReference type="InterPro" id="IPR035985">
    <property type="entry name" value="Ubiquitin-activating_enz"/>
</dbReference>
<evidence type="ECO:0000313" key="3">
    <source>
        <dbReference type="Proteomes" id="UP001436297"/>
    </source>
</evidence>
<dbReference type="SUPFAM" id="SSF69572">
    <property type="entry name" value="Activating enzymes of the ubiquitin-like proteins"/>
    <property type="match status" value="1"/>
</dbReference>
<dbReference type="Pfam" id="PF00899">
    <property type="entry name" value="ThiF"/>
    <property type="match status" value="1"/>
</dbReference>
<dbReference type="Gene3D" id="3.40.50.720">
    <property type="entry name" value="NAD(P)-binding Rossmann-like Domain"/>
    <property type="match status" value="1"/>
</dbReference>
<reference evidence="2 3" key="1">
    <citation type="journal article" date="2024" name="Pathogens">
        <title>Staphylococcus hsinchuensis sp. nov., Isolated from Soymilk.</title>
        <authorList>
            <person name="Wang Y.T."/>
            <person name="Lin Y.C."/>
            <person name="Hsieh Y.H."/>
            <person name="Lin Y.T."/>
            <person name="Hamada M."/>
            <person name="Chen C.C."/>
            <person name="Liou J.S."/>
            <person name="Lee A.Y."/>
            <person name="Zhang W.L."/>
            <person name="Chen Y.T."/>
            <person name="Huang C.H."/>
        </authorList>
    </citation>
    <scope>NUCLEOTIDE SEQUENCE [LARGE SCALE GENOMIC DNA]</scope>
    <source>
        <strain evidence="2 3">H164</strain>
    </source>
</reference>
<accession>A0ABZ3EF02</accession>
<gene>
    <name evidence="2" type="ORF">QQM35_02635</name>
</gene>
<sequence length="333" mass="37804">MIQRYNRQARFHGFGEQGQQQLGTQHIMILGAGALGSHCAEMLVRMGVGKLTVVDMDIVEIDNLHRQATYDEYDAQDMLPKVIALQQHLTQINSEVEVEALYQELMNTNIEEIIANVNPNIVMDGMDHFKIRYLINEACHKLQLPWIYGAAVGSKGTVYAIDYQGPCLKCMLQTIPETGESCAINGVLPPAVQQVASMQVSELLRWLSGHGFSRKLITLDCFEFNYRTLNIDQLKDSECPVCAKGNYELLNQRTENKIEGRCGDVFLFRFNSNTFDHVAYLPTRVLKSNPFAKVMTYKDYEMTLFKDGRMNVYGIQQEGEAEALYHTLLKSLK</sequence>
<organism evidence="2 3">
    <name type="scientific">Staphylococcus hsinchuensis</name>
    <dbReference type="NCBI Taxonomy" id="3051183"/>
    <lineage>
        <taxon>Bacteria</taxon>
        <taxon>Bacillati</taxon>
        <taxon>Bacillota</taxon>
        <taxon>Bacilli</taxon>
        <taxon>Bacillales</taxon>
        <taxon>Staphylococcaceae</taxon>
        <taxon>Staphylococcus</taxon>
    </lineage>
</organism>
<dbReference type="GO" id="GO:0016779">
    <property type="term" value="F:nucleotidyltransferase activity"/>
    <property type="evidence" value="ECO:0007669"/>
    <property type="project" value="UniProtKB-KW"/>
</dbReference>
<dbReference type="PANTHER" id="PTHR10953:SF102">
    <property type="entry name" value="ADENYLYLTRANSFERASE AND SULFURTRANSFERASE MOCS3"/>
    <property type="match status" value="1"/>
</dbReference>
<keyword evidence="2" id="KW-0548">Nucleotidyltransferase</keyword>
<dbReference type="EMBL" id="CP128355">
    <property type="protein sequence ID" value="XAF71036.1"/>
    <property type="molecule type" value="Genomic_DNA"/>
</dbReference>
<feature type="domain" description="THIF-type NAD/FAD binding fold" evidence="1">
    <location>
        <begin position="5"/>
        <end position="241"/>
    </location>
</feature>
<dbReference type="CDD" id="cd00757">
    <property type="entry name" value="ThiF_MoeB_HesA_family"/>
    <property type="match status" value="1"/>
</dbReference>
<keyword evidence="2" id="KW-0808">Transferase</keyword>
<keyword evidence="3" id="KW-1185">Reference proteome</keyword>
<name>A0ABZ3EF02_9STAP</name>
<evidence type="ECO:0000259" key="1">
    <source>
        <dbReference type="Pfam" id="PF00899"/>
    </source>
</evidence>
<evidence type="ECO:0000313" key="2">
    <source>
        <dbReference type="EMBL" id="XAF71036.1"/>
    </source>
</evidence>